<dbReference type="Gene3D" id="2.20.200.10">
    <property type="entry name" value="Outer membrane efflux proteins (OEP)"/>
    <property type="match status" value="1"/>
</dbReference>
<dbReference type="EMBL" id="MLJW01000083">
    <property type="protein sequence ID" value="OIR01496.1"/>
    <property type="molecule type" value="Genomic_DNA"/>
</dbReference>
<name>A0A1J5SBS1_9ZZZZ</name>
<accession>A0A1J5SBS1</accession>
<sequence length="507" mass="53776">MKRLSLLLAAGAATALLSGCNLAPTYERPTVDTPLHYGESSASAIGPDGVLWHTASPGDRADRGAWWTLYGDPTLDRLEAQVRISNQTIRAAEANFRAARAAVTVARSALWPTLGVSSSFSRSHASRTVENSSGVLPSGAGVPAVNTYSLQFDASYELDFWGRVRNEAAVSAANAQASAADLATALLSTHAELAQDYFQLRALDAQAQILDDTVASYRVSLQQTQALYRAGLDSEEEVARAQTQLNTAIAQATDLGVARAAYEHAIAVLIGQPPARFTLASAPLTARPPTIPAGVPAELLQRRPDIASAERRVAAANAQLGIARTAWFPQLTLGAAGGWQSSSSGEWFDWPSRLWSVGPQLATVLFNGGAIKAGNEEVRAAYDQAAANYRQTVLSAFQSVEDNLAAVRILEREASEQRVAVESARHLLNLANTRFKLGIDSYLNVITAQTALLSNRETEVQIAARRLVASVALIKALGGGWSTADLPAIGHNSHGITEPGAAPRRKG</sequence>
<dbReference type="GO" id="GO:0016020">
    <property type="term" value="C:membrane"/>
    <property type="evidence" value="ECO:0007669"/>
    <property type="project" value="InterPro"/>
</dbReference>
<gene>
    <name evidence="1" type="primary">oprM_15</name>
    <name evidence="1" type="ORF">GALL_163970</name>
</gene>
<dbReference type="InterPro" id="IPR003423">
    <property type="entry name" value="OMP_efflux"/>
</dbReference>
<dbReference type="SUPFAM" id="SSF56954">
    <property type="entry name" value="Outer membrane efflux proteins (OEP)"/>
    <property type="match status" value="1"/>
</dbReference>
<evidence type="ECO:0000313" key="1">
    <source>
        <dbReference type="EMBL" id="OIR01496.1"/>
    </source>
</evidence>
<dbReference type="PANTHER" id="PTHR30203">
    <property type="entry name" value="OUTER MEMBRANE CATION EFFLUX PROTEIN"/>
    <property type="match status" value="1"/>
</dbReference>
<reference evidence="1" key="1">
    <citation type="submission" date="2016-10" db="EMBL/GenBank/DDBJ databases">
        <title>Sequence of Gallionella enrichment culture.</title>
        <authorList>
            <person name="Poehlein A."/>
            <person name="Muehling M."/>
            <person name="Daniel R."/>
        </authorList>
    </citation>
    <scope>NUCLEOTIDE SEQUENCE</scope>
</reference>
<organism evidence="1">
    <name type="scientific">mine drainage metagenome</name>
    <dbReference type="NCBI Taxonomy" id="410659"/>
    <lineage>
        <taxon>unclassified sequences</taxon>
        <taxon>metagenomes</taxon>
        <taxon>ecological metagenomes</taxon>
    </lineage>
</organism>
<dbReference type="Gene3D" id="1.20.1600.10">
    <property type="entry name" value="Outer membrane efflux proteins (OEP)"/>
    <property type="match status" value="1"/>
</dbReference>
<dbReference type="PROSITE" id="PS51257">
    <property type="entry name" value="PROKAR_LIPOPROTEIN"/>
    <property type="match status" value="1"/>
</dbReference>
<dbReference type="GO" id="GO:0015562">
    <property type="term" value="F:efflux transmembrane transporter activity"/>
    <property type="evidence" value="ECO:0007669"/>
    <property type="project" value="InterPro"/>
</dbReference>
<dbReference type="AlphaFoldDB" id="A0A1J5SBS1"/>
<comment type="caution">
    <text evidence="1">The sequence shown here is derived from an EMBL/GenBank/DDBJ whole genome shotgun (WGS) entry which is preliminary data.</text>
</comment>
<dbReference type="PANTHER" id="PTHR30203:SF33">
    <property type="entry name" value="BLR4455 PROTEIN"/>
    <property type="match status" value="1"/>
</dbReference>
<dbReference type="InterPro" id="IPR010131">
    <property type="entry name" value="MdtP/NodT-like"/>
</dbReference>
<dbReference type="NCBIfam" id="TIGR01845">
    <property type="entry name" value="outer_NodT"/>
    <property type="match status" value="1"/>
</dbReference>
<dbReference type="Pfam" id="PF02321">
    <property type="entry name" value="OEP"/>
    <property type="match status" value="2"/>
</dbReference>
<proteinExistence type="predicted"/>
<protein>
    <submittedName>
        <fullName evidence="1">Outer membrane protein OprM</fullName>
    </submittedName>
</protein>